<evidence type="ECO:0000259" key="4">
    <source>
        <dbReference type="PROSITE" id="PS51186"/>
    </source>
</evidence>
<gene>
    <name evidence="5" type="primary">SAT2</name>
    <name evidence="5" type="ORF">AMEX_G10</name>
</gene>
<dbReference type="GO" id="GO:0008080">
    <property type="term" value="F:N-acetyltransferase activity"/>
    <property type="evidence" value="ECO:0007669"/>
    <property type="project" value="TreeGrafter"/>
</dbReference>
<dbReference type="Proteomes" id="UP000752171">
    <property type="component" value="Unassembled WGS sequence"/>
</dbReference>
<keyword evidence="2" id="KW-0808">Transferase</keyword>
<feature type="domain" description="N-acetyltransferase" evidence="4">
    <location>
        <begin position="24"/>
        <end position="161"/>
    </location>
</feature>
<evidence type="ECO:0000256" key="3">
    <source>
        <dbReference type="ARBA" id="ARBA00023315"/>
    </source>
</evidence>
<dbReference type="AlphaFoldDB" id="A0A8T2ME93"/>
<dbReference type="CDD" id="cd04301">
    <property type="entry name" value="NAT_SF"/>
    <property type="match status" value="1"/>
</dbReference>
<organism evidence="5 6">
    <name type="scientific">Astyanax mexicanus</name>
    <name type="common">Blind cave fish</name>
    <name type="synonym">Astyanax fasciatus mexicanus</name>
    <dbReference type="NCBI Taxonomy" id="7994"/>
    <lineage>
        <taxon>Eukaryota</taxon>
        <taxon>Metazoa</taxon>
        <taxon>Chordata</taxon>
        <taxon>Craniata</taxon>
        <taxon>Vertebrata</taxon>
        <taxon>Euteleostomi</taxon>
        <taxon>Actinopterygii</taxon>
        <taxon>Neopterygii</taxon>
        <taxon>Teleostei</taxon>
        <taxon>Ostariophysi</taxon>
        <taxon>Characiformes</taxon>
        <taxon>Characoidei</taxon>
        <taxon>Acestrorhamphidae</taxon>
        <taxon>Acestrorhamphinae</taxon>
        <taxon>Astyanax</taxon>
    </lineage>
</organism>
<proteinExistence type="inferred from homology"/>
<sequence>MKYSIRPARAQDCTDIQRMIMDLAVYEKMPDQVKISHKELERDGFGPNPFFQCLVAEVAQEHCSPEGHTVVGYALYFYTYSTWRGRCVYMEDLYVMPDFRGKGVGKALMATIAKVATEQQCVRLQFSVLDWNKPSLEFYLSKGAQDLTDKEGWHFLRFDGEALDNLAQEAPPTSTCST</sequence>
<name>A0A8T2ME93_ASTMX</name>
<dbReference type="InterPro" id="IPR000182">
    <property type="entry name" value="GNAT_dom"/>
</dbReference>
<dbReference type="SUPFAM" id="SSF55729">
    <property type="entry name" value="Acyl-CoA N-acyltransferases (Nat)"/>
    <property type="match status" value="1"/>
</dbReference>
<reference evidence="5 6" key="1">
    <citation type="submission" date="2021-07" db="EMBL/GenBank/DDBJ databases">
        <authorList>
            <person name="Imarazene B."/>
            <person name="Zahm M."/>
            <person name="Klopp C."/>
            <person name="Cabau C."/>
            <person name="Beille S."/>
            <person name="Jouanno E."/>
            <person name="Castinel A."/>
            <person name="Lluch J."/>
            <person name="Gil L."/>
            <person name="Kuchtly C."/>
            <person name="Lopez Roques C."/>
            <person name="Donnadieu C."/>
            <person name="Parrinello H."/>
            <person name="Journot L."/>
            <person name="Du K."/>
            <person name="Schartl M."/>
            <person name="Retaux S."/>
            <person name="Guiguen Y."/>
        </authorList>
    </citation>
    <scope>NUCLEOTIDE SEQUENCE [LARGE SCALE GENOMIC DNA]</scope>
    <source>
        <strain evidence="5">Pach_M1</strain>
        <tissue evidence="5">Testis</tissue>
    </source>
</reference>
<evidence type="ECO:0000313" key="5">
    <source>
        <dbReference type="EMBL" id="KAG9281504.1"/>
    </source>
</evidence>
<dbReference type="Gene3D" id="3.40.630.30">
    <property type="match status" value="1"/>
</dbReference>
<keyword evidence="3" id="KW-0012">Acyltransferase</keyword>
<dbReference type="InterPro" id="IPR016181">
    <property type="entry name" value="Acyl_CoA_acyltransferase"/>
</dbReference>
<dbReference type="InterPro" id="IPR051016">
    <property type="entry name" value="Diverse_Substrate_AcTransf"/>
</dbReference>
<comment type="similarity">
    <text evidence="1">Belongs to the acetyltransferase family.</text>
</comment>
<accession>A0A8T2ME93</accession>
<evidence type="ECO:0000256" key="2">
    <source>
        <dbReference type="ARBA" id="ARBA00022679"/>
    </source>
</evidence>
<protein>
    <submittedName>
        <fullName evidence="5">Diamine acetyltransferase 2</fullName>
    </submittedName>
</protein>
<dbReference type="PANTHER" id="PTHR10545:SF51">
    <property type="entry name" value="THIALYSINE N-EPSILON-ACETYLTRANSFERASE"/>
    <property type="match status" value="1"/>
</dbReference>
<dbReference type="PANTHER" id="PTHR10545">
    <property type="entry name" value="DIAMINE N-ACETYLTRANSFERASE"/>
    <property type="match status" value="1"/>
</dbReference>
<comment type="caution">
    <text evidence="5">The sequence shown here is derived from an EMBL/GenBank/DDBJ whole genome shotgun (WGS) entry which is preliminary data.</text>
</comment>
<dbReference type="PROSITE" id="PS51186">
    <property type="entry name" value="GNAT"/>
    <property type="match status" value="1"/>
</dbReference>
<evidence type="ECO:0000256" key="1">
    <source>
        <dbReference type="ARBA" id="ARBA00008694"/>
    </source>
</evidence>
<evidence type="ECO:0000313" key="6">
    <source>
        <dbReference type="Proteomes" id="UP000752171"/>
    </source>
</evidence>
<dbReference type="EMBL" id="JAICCE010000001">
    <property type="protein sequence ID" value="KAG9281504.1"/>
    <property type="molecule type" value="Genomic_DNA"/>
</dbReference>
<dbReference type="GO" id="GO:0006595">
    <property type="term" value="P:polyamine metabolic process"/>
    <property type="evidence" value="ECO:0007669"/>
    <property type="project" value="UniProtKB-ARBA"/>
</dbReference>
<dbReference type="Pfam" id="PF00583">
    <property type="entry name" value="Acetyltransf_1"/>
    <property type="match status" value="1"/>
</dbReference>
<dbReference type="FunFam" id="3.40.630.30:FF:000011">
    <property type="entry name" value="Diamine acetyltransferase 1"/>
    <property type="match status" value="1"/>
</dbReference>